<dbReference type="AlphaFoldDB" id="K9AP05"/>
<dbReference type="PANTHER" id="PTHR40038">
    <property type="entry name" value="MEMBRANE-ASSOCIATED PROTEIN TCAA"/>
    <property type="match status" value="1"/>
</dbReference>
<keyword evidence="2" id="KW-1133">Transmembrane helix</keyword>
<dbReference type="PANTHER" id="PTHR40038:SF1">
    <property type="entry name" value="MEMBRANE-ASSOCIATED PROTEIN TCAA"/>
    <property type="match status" value="1"/>
</dbReference>
<dbReference type="eggNOG" id="COG4640">
    <property type="taxonomic scope" value="Bacteria"/>
</dbReference>
<dbReference type="RefSeq" id="WP_009382940.1">
    <property type="nucleotide sequence ID" value="NZ_AMSQ01000005.1"/>
</dbReference>
<dbReference type="EMBL" id="AMSQ01000005">
    <property type="protein sequence ID" value="EKU49049.1"/>
    <property type="molecule type" value="Genomic_DNA"/>
</dbReference>
<evidence type="ECO:0000259" key="4">
    <source>
        <dbReference type="Pfam" id="PF22820"/>
    </source>
</evidence>
<feature type="domain" description="TcaA 4th" evidence="4">
    <location>
        <begin position="274"/>
        <end position="335"/>
    </location>
</feature>
<evidence type="ECO:0000313" key="5">
    <source>
        <dbReference type="EMBL" id="EKU49049.1"/>
    </source>
</evidence>
<feature type="transmembrane region" description="Helical" evidence="2">
    <location>
        <begin position="49"/>
        <end position="69"/>
    </location>
</feature>
<proteinExistence type="predicted"/>
<evidence type="ECO:0000256" key="2">
    <source>
        <dbReference type="SAM" id="Phobius"/>
    </source>
</evidence>
<accession>K9AP05</accession>
<evidence type="ECO:0000259" key="3">
    <source>
        <dbReference type="Pfam" id="PF22813"/>
    </source>
</evidence>
<reference evidence="5 6" key="1">
    <citation type="journal article" date="2013" name="Genome Announc.">
        <title>Genome Sequence of Staphylococcus massiliensis Strain S46, Isolated from the Surface of Healthy Human Skin.</title>
        <authorList>
            <person name="Srivastav R."/>
            <person name="Singh A."/>
            <person name="Jangir P.K."/>
            <person name="Kumari C."/>
            <person name="Muduli S."/>
            <person name="Sharma R."/>
        </authorList>
    </citation>
    <scope>NUCLEOTIDE SEQUENCE [LARGE SCALE GENOMIC DNA]</scope>
    <source>
        <strain evidence="5 6">S46</strain>
    </source>
</reference>
<keyword evidence="2" id="KW-0812">Transmembrane</keyword>
<feature type="region of interest" description="Disordered" evidence="1">
    <location>
        <begin position="349"/>
        <end position="368"/>
    </location>
</feature>
<dbReference type="PATRIC" id="fig|1229783.3.peg.921"/>
<dbReference type="OrthoDB" id="2416352at2"/>
<dbReference type="InterPro" id="IPR054530">
    <property type="entry name" value="TcaA_4th"/>
</dbReference>
<organism evidence="5 6">
    <name type="scientific">Staphylococcus massiliensis S46</name>
    <dbReference type="NCBI Taxonomy" id="1229783"/>
    <lineage>
        <taxon>Bacteria</taxon>
        <taxon>Bacillati</taxon>
        <taxon>Bacillota</taxon>
        <taxon>Bacilli</taxon>
        <taxon>Bacillales</taxon>
        <taxon>Staphylococcaceae</taxon>
        <taxon>Staphylococcus</taxon>
    </lineage>
</organism>
<keyword evidence="2" id="KW-0472">Membrane</keyword>
<name>K9AP05_9STAP</name>
<dbReference type="Pfam" id="PF22820">
    <property type="entry name" value="TcaA_3rd_4th"/>
    <property type="match status" value="1"/>
</dbReference>
<evidence type="ECO:0000313" key="6">
    <source>
        <dbReference type="Proteomes" id="UP000009885"/>
    </source>
</evidence>
<dbReference type="InterPro" id="IPR054529">
    <property type="entry name" value="TcaA_2nd"/>
</dbReference>
<dbReference type="GO" id="GO:0005886">
    <property type="term" value="C:plasma membrane"/>
    <property type="evidence" value="ECO:0007669"/>
    <property type="project" value="UniProtKB-SubCell"/>
</dbReference>
<dbReference type="STRING" id="1229783.C273_04570"/>
<dbReference type="Pfam" id="PF22813">
    <property type="entry name" value="TcaA_2nd"/>
    <property type="match status" value="1"/>
</dbReference>
<protein>
    <submittedName>
        <fullName evidence="5">TcaA protein</fullName>
    </submittedName>
</protein>
<gene>
    <name evidence="5" type="ORF">C273_04570</name>
</gene>
<sequence length="368" mass="42562">MKCPYCNEPLKDDQLLCTYCGKRVDVDQNQDDFNRRQKYTSKKPSIKKIIPLGIGLFILILLLILFILLSNFNSPKAQAKTLINSIEHNDTQRLSYILSTKESKVSKEEAKAYAKYIKERVGIENYKEDVYSTIDKLDNNKSVAYFVTSPKVKDHKVLRISKNGRRYFLFDNLSFRAPTKQAVVKPEEDSTYHFHNDGKTKTVVGKANEQIVLGNYIPGEYELEAKRETDKGTFKGKLKFDYNDGEADTIPVQEEFKEANLDIKLNHADKIKDKSVKVTINDKEQEYDADKLYGPYPLNHEIKISAIGKAKDKQFKTETVSLRKAQLEKKTSITLDFDQDEINQYVEKKEKEEKEKNSLTHKLKELFS</sequence>
<comment type="caution">
    <text evidence="5">The sequence shown here is derived from an EMBL/GenBank/DDBJ whole genome shotgun (WGS) entry which is preliminary data.</text>
</comment>
<feature type="domain" description="TcaA second" evidence="3">
    <location>
        <begin position="75"/>
        <end position="175"/>
    </location>
</feature>
<keyword evidence="6" id="KW-1185">Reference proteome</keyword>
<evidence type="ECO:0000256" key="1">
    <source>
        <dbReference type="SAM" id="MobiDB-lite"/>
    </source>
</evidence>
<dbReference type="Proteomes" id="UP000009885">
    <property type="component" value="Unassembled WGS sequence"/>
</dbReference>